<dbReference type="EMBL" id="WKJJ01000045">
    <property type="protein sequence ID" value="MRV76801.1"/>
    <property type="molecule type" value="Genomic_DNA"/>
</dbReference>
<dbReference type="Pfam" id="PF12770">
    <property type="entry name" value="CHAT"/>
    <property type="match status" value="1"/>
</dbReference>
<evidence type="ECO:0000259" key="1">
    <source>
        <dbReference type="Pfam" id="PF12770"/>
    </source>
</evidence>
<keyword evidence="3" id="KW-1185">Reference proteome</keyword>
<gene>
    <name evidence="2" type="ORF">GJ700_34335</name>
</gene>
<dbReference type="RefSeq" id="WP_154382659.1">
    <property type="nucleotide sequence ID" value="NZ_WKJJ01000045.1"/>
</dbReference>
<sequence length="600" mass="62927">CLARLASMRARIDAAGLAPAQRAALLLNLGHQAAQAGTPALALAYGSLAQARDLAVDGSRLKAEALDALAQLYEGQRQGDAAQALTQAALEHAGRQPPGAVADLVVALEWRLARLSQAQGRVAAALAAYQRAADQLERLRPDMPIELDDGRTSFRALFEPIYLGLADALLQAADGAPAAAGDYLRRARDAAELIKQSELQDYLGDRCATDSVKGGSPTVIPAGTAVLYPLIFPGRTELLLETAGGITRYTSKVDGADVRATATAFARALRNGDSGYQAAARSLYDWLLRPIDAAAAAGHIDTLVVVPDGALRLVPIGALHDGSRFAIERYAISTVTGLSMTNTGAPAAAGDASLVAGAAQFGGVVDKLMLTAPGKRLARDLARNVGGSGVAQGRMLRAPVMPAGASGERLVQDMRAALALPGVEREVAAVGALLPGVALLDERFSVSAFSQAAGSGDYSIVHVASHGIFGGSADASFVLAYDDLLTLDRLQTLLSGEQFRRHPIELLTLSACETAEGNDRAPLGISGAAIKARAKSVLGTLWPVDDEAAVQLMQQFYRGLKQRRLSKTQALRQAQLDLIRTAEYAHPLYWAPFSLIGNWL</sequence>
<dbReference type="InterPro" id="IPR024983">
    <property type="entry name" value="CHAT_dom"/>
</dbReference>
<dbReference type="Proteomes" id="UP000446768">
    <property type="component" value="Unassembled WGS sequence"/>
</dbReference>
<comment type="caution">
    <text evidence="2">The sequence shown here is derived from an EMBL/GenBank/DDBJ whole genome shotgun (WGS) entry which is preliminary data.</text>
</comment>
<protein>
    <submittedName>
        <fullName evidence="2">CHAT domain-containing protein</fullName>
    </submittedName>
</protein>
<feature type="domain" description="CHAT" evidence="1">
    <location>
        <begin position="277"/>
        <end position="598"/>
    </location>
</feature>
<dbReference type="AlphaFoldDB" id="A0A7X2LWQ3"/>
<name>A0A7X2LWQ3_9BURK</name>
<feature type="non-terminal residue" evidence="2">
    <location>
        <position position="1"/>
    </location>
</feature>
<accession>A0A7X2LWQ3</accession>
<reference evidence="2 3" key="1">
    <citation type="submission" date="2019-11" db="EMBL/GenBank/DDBJ databases">
        <title>Novel species isolated from a subtropical stream in China.</title>
        <authorList>
            <person name="Lu H."/>
        </authorList>
    </citation>
    <scope>NUCLEOTIDE SEQUENCE [LARGE SCALE GENOMIC DNA]</scope>
    <source>
        <strain evidence="2 3">FT92W</strain>
    </source>
</reference>
<organism evidence="2 3">
    <name type="scientific">Pseudoduganella rivuli</name>
    <dbReference type="NCBI Taxonomy" id="2666085"/>
    <lineage>
        <taxon>Bacteria</taxon>
        <taxon>Pseudomonadati</taxon>
        <taxon>Pseudomonadota</taxon>
        <taxon>Betaproteobacteria</taxon>
        <taxon>Burkholderiales</taxon>
        <taxon>Oxalobacteraceae</taxon>
        <taxon>Telluria group</taxon>
        <taxon>Pseudoduganella</taxon>
    </lineage>
</organism>
<proteinExistence type="predicted"/>
<evidence type="ECO:0000313" key="2">
    <source>
        <dbReference type="EMBL" id="MRV76801.1"/>
    </source>
</evidence>
<evidence type="ECO:0000313" key="3">
    <source>
        <dbReference type="Proteomes" id="UP000446768"/>
    </source>
</evidence>